<evidence type="ECO:0000313" key="11">
    <source>
        <dbReference type="Proteomes" id="UP000002012"/>
    </source>
</evidence>
<dbReference type="FunFam" id="1.10.287.950:FF:000001">
    <property type="entry name" value="Methyl-accepting chemotaxis sensory transducer"/>
    <property type="match status" value="1"/>
</dbReference>
<dbReference type="CDD" id="cd06225">
    <property type="entry name" value="HAMP"/>
    <property type="match status" value="1"/>
</dbReference>
<dbReference type="InParanoid" id="D4H4F0"/>
<dbReference type="InterPro" id="IPR003660">
    <property type="entry name" value="HAMP_dom"/>
</dbReference>
<dbReference type="Gene3D" id="1.10.287.950">
    <property type="entry name" value="Methyl-accepting chemotaxis protein"/>
    <property type="match status" value="1"/>
</dbReference>
<dbReference type="OrthoDB" id="8724845at2"/>
<dbReference type="GO" id="GO:0005886">
    <property type="term" value="C:plasma membrane"/>
    <property type="evidence" value="ECO:0007669"/>
    <property type="project" value="UniProtKB-SubCell"/>
</dbReference>
<dbReference type="CDD" id="cd11386">
    <property type="entry name" value="MCP_signal"/>
    <property type="match status" value="1"/>
</dbReference>
<keyword evidence="6" id="KW-0812">Transmembrane</keyword>
<dbReference type="InterPro" id="IPR032255">
    <property type="entry name" value="HBM"/>
</dbReference>
<keyword evidence="3 5" id="KW-0807">Transducer</keyword>
<dbReference type="FunCoup" id="D4H4F0">
    <property type="interactions" value="240"/>
</dbReference>
<dbReference type="PANTHER" id="PTHR32089:SF112">
    <property type="entry name" value="LYSOZYME-LIKE PROTEIN-RELATED"/>
    <property type="match status" value="1"/>
</dbReference>
<organism evidence="10 11">
    <name type="scientific">Denitrovibrio acetiphilus (strain DSM 12809 / NBRC 114555 / N2460)</name>
    <dbReference type="NCBI Taxonomy" id="522772"/>
    <lineage>
        <taxon>Bacteria</taxon>
        <taxon>Pseudomonadati</taxon>
        <taxon>Deferribacterota</taxon>
        <taxon>Deferribacteres</taxon>
        <taxon>Deferribacterales</taxon>
        <taxon>Geovibrionaceae</taxon>
        <taxon>Denitrovibrio</taxon>
    </lineage>
</organism>
<sequence precursor="true">MGCKMLKNLKISNKLYLGFTVVLLLMIAISAISFQRMEKVSSLVEKRDMFASIVEHINDARVNRINFNYTQDMSYSTLVDEGFKQILSLADASADEYTSEQDAESINSLITSVKEYQKAFALYSDQINKEAELYKILTKYGNEMSDVAGDITTASFTFNFLTMRIHASKYLYSPSEEAYQITQEYFRKAYADAEDAGSQEVMEKLKRYSEGFKDMHDGNMKLKEVEVILGTTAQNAQKVAADIIKQEKLSLNSTLRMAEIMIVIISITAIIAGLMTALMISRSITAPMSKAVELANTMADGDFTCDVDTDRKDEIGQFMHSLDSMRLKLKSILDMIIRSSDSVASGSTELASTTEELSTTFSDQASQVSMVASAVEELSVSSSQILEAVNGVQDKSNTGKDLTSTGQKYILETNDAMSAIRTNVEELGGTVETLARSSQEIGNILLVINDIADQTNLLALNAAIEAARAGEHGRGFAVVADEVRKLAERTQTSIHDIETIISTFVTETTKTNQGVAAAKKIVQDGAEKLHETDNIFAMIVSAVEEISTASNQITTAISEQSAAIANINDNAHVISSGLEQSSAAIGEVSITVADLQKQADEQMAMTEMFKI</sequence>
<keyword evidence="6" id="KW-0472">Membrane</keyword>
<name>D4H4F0_DENA2</name>
<evidence type="ECO:0000259" key="7">
    <source>
        <dbReference type="PROSITE" id="PS50111"/>
    </source>
</evidence>
<dbReference type="SMART" id="SM00304">
    <property type="entry name" value="HAMP"/>
    <property type="match status" value="1"/>
</dbReference>
<dbReference type="eggNOG" id="COG0840">
    <property type="taxonomic scope" value="Bacteria"/>
</dbReference>
<evidence type="ECO:0000256" key="4">
    <source>
        <dbReference type="ARBA" id="ARBA00029447"/>
    </source>
</evidence>
<dbReference type="HOGENOM" id="CLU_000445_107_27_0"/>
<evidence type="ECO:0000256" key="5">
    <source>
        <dbReference type="PROSITE-ProRule" id="PRU00284"/>
    </source>
</evidence>
<keyword evidence="11" id="KW-1185">Reference proteome</keyword>
<dbReference type="PaxDb" id="522772-Dacet_2519"/>
<feature type="domain" description="Methyl-accepting transducer" evidence="7">
    <location>
        <begin position="339"/>
        <end position="575"/>
    </location>
</feature>
<keyword evidence="6" id="KW-1133">Transmembrane helix</keyword>
<dbReference type="AlphaFoldDB" id="D4H4F0"/>
<comment type="subcellular location">
    <subcellularLocation>
        <location evidence="1">Cell inner membrane</location>
        <topology evidence="1">Multi-pass membrane protein</topology>
    </subcellularLocation>
</comment>
<dbReference type="SMART" id="SM01358">
    <property type="entry name" value="HBM"/>
    <property type="match status" value="1"/>
</dbReference>
<dbReference type="Pfam" id="PF00672">
    <property type="entry name" value="HAMP"/>
    <property type="match status" value="1"/>
</dbReference>
<evidence type="ECO:0000256" key="3">
    <source>
        <dbReference type="ARBA" id="ARBA00023224"/>
    </source>
</evidence>
<feature type="domain" description="HAMP" evidence="9">
    <location>
        <begin position="282"/>
        <end position="334"/>
    </location>
</feature>
<dbReference type="PROSITE" id="PS50111">
    <property type="entry name" value="CHEMOTAXIS_TRANSDUC_2"/>
    <property type="match status" value="1"/>
</dbReference>
<proteinExistence type="inferred from homology"/>
<dbReference type="GO" id="GO:0007165">
    <property type="term" value="P:signal transduction"/>
    <property type="evidence" value="ECO:0007669"/>
    <property type="project" value="UniProtKB-KW"/>
</dbReference>
<gene>
    <name evidence="10" type="ordered locus">Dacet_2519</name>
</gene>
<evidence type="ECO:0000256" key="6">
    <source>
        <dbReference type="SAM" id="Phobius"/>
    </source>
</evidence>
<evidence type="ECO:0000256" key="1">
    <source>
        <dbReference type="ARBA" id="ARBA00004429"/>
    </source>
</evidence>
<dbReference type="SUPFAM" id="SSF58104">
    <property type="entry name" value="Methyl-accepting chemotaxis protein (MCP) signaling domain"/>
    <property type="match status" value="1"/>
</dbReference>
<evidence type="ECO:0000313" key="10">
    <source>
        <dbReference type="EMBL" id="ADD69279.1"/>
    </source>
</evidence>
<feature type="domain" description="T-SNARE coiled-coil homology" evidence="8">
    <location>
        <begin position="526"/>
        <end position="588"/>
    </location>
</feature>
<dbReference type="KEGG" id="dap:Dacet_2519"/>
<feature type="transmembrane region" description="Helical" evidence="6">
    <location>
        <begin position="15"/>
        <end position="34"/>
    </location>
</feature>
<dbReference type="Pfam" id="PF00015">
    <property type="entry name" value="MCPsignal"/>
    <property type="match status" value="1"/>
</dbReference>
<evidence type="ECO:0000256" key="2">
    <source>
        <dbReference type="ARBA" id="ARBA00022519"/>
    </source>
</evidence>
<feature type="transmembrane region" description="Helical" evidence="6">
    <location>
        <begin position="260"/>
        <end position="280"/>
    </location>
</feature>
<evidence type="ECO:0000259" key="8">
    <source>
        <dbReference type="PROSITE" id="PS50192"/>
    </source>
</evidence>
<dbReference type="PROSITE" id="PS50885">
    <property type="entry name" value="HAMP"/>
    <property type="match status" value="1"/>
</dbReference>
<accession>D4H4F0</accession>
<dbReference type="SMART" id="SM00283">
    <property type="entry name" value="MA"/>
    <property type="match status" value="1"/>
</dbReference>
<dbReference type="PANTHER" id="PTHR32089">
    <property type="entry name" value="METHYL-ACCEPTING CHEMOTAXIS PROTEIN MCPB"/>
    <property type="match status" value="1"/>
</dbReference>
<dbReference type="STRING" id="522772.Dacet_2519"/>
<keyword evidence="2" id="KW-0997">Cell inner membrane</keyword>
<dbReference type="InterPro" id="IPR000727">
    <property type="entry name" value="T_SNARE_dom"/>
</dbReference>
<dbReference type="Proteomes" id="UP000002012">
    <property type="component" value="Chromosome"/>
</dbReference>
<dbReference type="InterPro" id="IPR004089">
    <property type="entry name" value="MCPsignal_dom"/>
</dbReference>
<protein>
    <submittedName>
        <fullName evidence="10">Methyl-accepting chemotaxis sensory transducer</fullName>
    </submittedName>
</protein>
<keyword evidence="2" id="KW-1003">Cell membrane</keyword>
<evidence type="ECO:0000259" key="9">
    <source>
        <dbReference type="PROSITE" id="PS50885"/>
    </source>
</evidence>
<dbReference type="GO" id="GO:0006935">
    <property type="term" value="P:chemotaxis"/>
    <property type="evidence" value="ECO:0007669"/>
    <property type="project" value="UniProtKB-ARBA"/>
</dbReference>
<dbReference type="PROSITE" id="PS50192">
    <property type="entry name" value="T_SNARE"/>
    <property type="match status" value="1"/>
</dbReference>
<dbReference type="EMBL" id="CP001968">
    <property type="protein sequence ID" value="ADD69279.1"/>
    <property type="molecule type" value="Genomic_DNA"/>
</dbReference>
<comment type="similarity">
    <text evidence="4">Belongs to the methyl-accepting chemotaxis (MCP) protein family.</text>
</comment>
<reference evidence="10 11" key="1">
    <citation type="journal article" date="2010" name="Stand. Genomic Sci.">
        <title>Complete genome sequence of Denitrovibrio acetiphilus type strain (N2460).</title>
        <authorList>
            <person name="Kiss H."/>
            <person name="Lang E."/>
            <person name="Lapidus A."/>
            <person name="Copeland A."/>
            <person name="Nolan M."/>
            <person name="Glavina Del Rio T."/>
            <person name="Chen F."/>
            <person name="Lucas S."/>
            <person name="Tice H."/>
            <person name="Cheng J.F."/>
            <person name="Han C."/>
            <person name="Goodwin L."/>
            <person name="Pitluck S."/>
            <person name="Liolios K."/>
            <person name="Pati A."/>
            <person name="Ivanova N."/>
            <person name="Mavromatis K."/>
            <person name="Chen A."/>
            <person name="Palaniappan K."/>
            <person name="Land M."/>
            <person name="Hauser L."/>
            <person name="Chang Y.J."/>
            <person name="Jeffries C.D."/>
            <person name="Detter J.C."/>
            <person name="Brettin T."/>
            <person name="Spring S."/>
            <person name="Rohde M."/>
            <person name="Goker M."/>
            <person name="Woyke T."/>
            <person name="Bristow J."/>
            <person name="Eisen J.A."/>
            <person name="Markowitz V."/>
            <person name="Hugenholtz P."/>
            <person name="Kyrpides N.C."/>
            <person name="Klenk H.P."/>
        </authorList>
    </citation>
    <scope>NUCLEOTIDE SEQUENCE [LARGE SCALE GENOMIC DNA]</scope>
    <source>
        <strain evidence="11">DSM 12809 / NBRC 114555 / N2460</strain>
    </source>
</reference>